<dbReference type="InterPro" id="IPR027939">
    <property type="entry name" value="NMT1/THI5"/>
</dbReference>
<dbReference type="Proteomes" id="UP001652445">
    <property type="component" value="Unassembled WGS sequence"/>
</dbReference>
<keyword evidence="5" id="KW-1185">Reference proteome</keyword>
<comment type="caution">
    <text evidence="4">The sequence shown here is derived from an EMBL/GenBank/DDBJ whole genome shotgun (WGS) entry which is preliminary data.</text>
</comment>
<dbReference type="SUPFAM" id="SSF53850">
    <property type="entry name" value="Periplasmic binding protein-like II"/>
    <property type="match status" value="1"/>
</dbReference>
<dbReference type="PANTHER" id="PTHR31528">
    <property type="entry name" value="4-AMINO-5-HYDROXYMETHYL-2-METHYLPYRIMIDINE PHOSPHATE SYNTHASE THI11-RELATED"/>
    <property type="match status" value="1"/>
</dbReference>
<organism evidence="4 5">
    <name type="scientific">Paenibacillus baimaensis</name>
    <dbReference type="NCBI Taxonomy" id="2982185"/>
    <lineage>
        <taxon>Bacteria</taxon>
        <taxon>Bacillati</taxon>
        <taxon>Bacillota</taxon>
        <taxon>Bacilli</taxon>
        <taxon>Bacillales</taxon>
        <taxon>Paenibacillaceae</taxon>
        <taxon>Paenibacillus</taxon>
    </lineage>
</organism>
<dbReference type="EMBL" id="JAOQIO010000121">
    <property type="protein sequence ID" value="MCU6797565.1"/>
    <property type="molecule type" value="Genomic_DNA"/>
</dbReference>
<evidence type="ECO:0000313" key="4">
    <source>
        <dbReference type="EMBL" id="MCU6797565.1"/>
    </source>
</evidence>
<dbReference type="InterPro" id="IPR015168">
    <property type="entry name" value="SsuA/THI5"/>
</dbReference>
<sequence>MLKKNVSLLIVSLLSFQILAACGSTPKPAAAPTAPSEPTKAPTAATAPPTGSTAPASDSILKEKTKVTQVLDWFAQSTHAGLYAASAKGFYKDSNLDVTIKPGGAQVSAVQIVAAGQAEFGLASADSILIAREQGIPIVGVAAFLQKSPSAIFFHKGDNIKSFSDLNGRTVYAALTAAYWTYLKKSYKLDSVKEVQFTGQYTNFVNDPKALTQGYTTNTPYSLKQQNIDVGALLVADSGYRPYYSIIITSEKYLKEHPDVVKAYVQASVKGWDYYKDNIEEVAKVLNEANKENSVDYLVNEGKLQKDFIYGGDAATKGVGYMSLERWQELSKQLQDIGQLKKNEDVQQAFNTSFLPKK</sequence>
<evidence type="ECO:0000256" key="1">
    <source>
        <dbReference type="SAM" id="MobiDB-lite"/>
    </source>
</evidence>
<dbReference type="PANTHER" id="PTHR31528:SF3">
    <property type="entry name" value="THIAMINE BIOSYNTHESIS PROTEIN HI_0357-RELATED"/>
    <property type="match status" value="1"/>
</dbReference>
<proteinExistence type="predicted"/>
<reference evidence="4 5" key="1">
    <citation type="submission" date="2022-09" db="EMBL/GenBank/DDBJ databases">
        <authorList>
            <person name="Han X.L."/>
            <person name="Wang Q."/>
            <person name="Lu T."/>
        </authorList>
    </citation>
    <scope>NUCLEOTIDE SEQUENCE [LARGE SCALE GENOMIC DNA]</scope>
    <source>
        <strain evidence="4 5">WQ 127069</strain>
    </source>
</reference>
<name>A0ABT2USG4_9BACL</name>
<gene>
    <name evidence="4" type="ORF">OB236_36110</name>
</gene>
<evidence type="ECO:0000259" key="3">
    <source>
        <dbReference type="Pfam" id="PF09084"/>
    </source>
</evidence>
<feature type="signal peptide" evidence="2">
    <location>
        <begin position="1"/>
        <end position="20"/>
    </location>
</feature>
<dbReference type="Gene3D" id="3.40.190.10">
    <property type="entry name" value="Periplasmic binding protein-like II"/>
    <property type="match status" value="2"/>
</dbReference>
<evidence type="ECO:0000256" key="2">
    <source>
        <dbReference type="SAM" id="SignalP"/>
    </source>
</evidence>
<protein>
    <submittedName>
        <fullName evidence="4">ABC transporter substrate-binding protein</fullName>
    </submittedName>
</protein>
<dbReference type="Pfam" id="PF09084">
    <property type="entry name" value="NMT1"/>
    <property type="match status" value="1"/>
</dbReference>
<evidence type="ECO:0000313" key="5">
    <source>
        <dbReference type="Proteomes" id="UP001652445"/>
    </source>
</evidence>
<dbReference type="RefSeq" id="WP_262688329.1">
    <property type="nucleotide sequence ID" value="NZ_JAOQIO010000121.1"/>
</dbReference>
<feature type="region of interest" description="Disordered" evidence="1">
    <location>
        <begin position="27"/>
        <end position="58"/>
    </location>
</feature>
<keyword evidence="2" id="KW-0732">Signal</keyword>
<feature type="chain" id="PRO_5046310878" evidence="2">
    <location>
        <begin position="21"/>
        <end position="358"/>
    </location>
</feature>
<dbReference type="PROSITE" id="PS51257">
    <property type="entry name" value="PROKAR_LIPOPROTEIN"/>
    <property type="match status" value="1"/>
</dbReference>
<feature type="compositionally biased region" description="Low complexity" evidence="1">
    <location>
        <begin position="27"/>
        <end position="57"/>
    </location>
</feature>
<accession>A0ABT2USG4</accession>
<feature type="domain" description="SsuA/THI5-like" evidence="3">
    <location>
        <begin position="77"/>
        <end position="278"/>
    </location>
</feature>